<protein>
    <submittedName>
        <fullName evidence="2">N-acetyl-anhydromuranmyl-L-alanine amidase</fullName>
    </submittedName>
</protein>
<feature type="transmembrane region" description="Helical" evidence="1">
    <location>
        <begin position="6"/>
        <end position="26"/>
    </location>
</feature>
<keyword evidence="1" id="KW-1133">Transmembrane helix</keyword>
<name>A0P4K4_9PROT</name>
<dbReference type="AlphaFoldDB" id="A0P4K4"/>
<comment type="caution">
    <text evidence="2">The sequence shown here is derived from an EMBL/GenBank/DDBJ whole genome shotgun (WGS) entry which is preliminary data.</text>
</comment>
<proteinExistence type="predicted"/>
<keyword evidence="3" id="KW-1185">Reference proteome</keyword>
<evidence type="ECO:0000313" key="2">
    <source>
        <dbReference type="EMBL" id="EAV46464.1"/>
    </source>
</evidence>
<dbReference type="EMBL" id="AAUX01000001">
    <property type="protein sequence ID" value="EAV46464.1"/>
    <property type="molecule type" value="Genomic_DNA"/>
</dbReference>
<organism evidence="2 3">
    <name type="scientific">Methylophilales bacterium HTCC2181</name>
    <dbReference type="NCBI Taxonomy" id="383631"/>
    <lineage>
        <taxon>Bacteria</taxon>
        <taxon>Pseudomonadati</taxon>
        <taxon>Pseudomonadota</taxon>
        <taxon>Betaproteobacteria</taxon>
        <taxon>Nitrosomonadales</taxon>
        <taxon>OM43 clade</taxon>
    </lineage>
</organism>
<feature type="transmembrane region" description="Helical" evidence="1">
    <location>
        <begin position="64"/>
        <end position="83"/>
    </location>
</feature>
<feature type="transmembrane region" description="Helical" evidence="1">
    <location>
        <begin position="38"/>
        <end position="58"/>
    </location>
</feature>
<dbReference type="Proteomes" id="UP000054262">
    <property type="component" value="Unassembled WGS sequence"/>
</dbReference>
<accession>A0P4K4</accession>
<keyword evidence="1" id="KW-0812">Transmembrane</keyword>
<gene>
    <name evidence="2" type="ORF">MB2181_00285</name>
</gene>
<evidence type="ECO:0000313" key="3">
    <source>
        <dbReference type="Proteomes" id="UP000054262"/>
    </source>
</evidence>
<sequence>MFFDYVIFGIVDNGIMLLGAFFGIGLEKYLPKRFQVGLGALIGAGIGNAVSDFMGGAVSLNWPLAFGTGLGCIMALVFIPLFYKFQKRSK</sequence>
<evidence type="ECO:0000256" key="1">
    <source>
        <dbReference type="SAM" id="Phobius"/>
    </source>
</evidence>
<keyword evidence="1" id="KW-0472">Membrane</keyword>
<reference evidence="2 3" key="1">
    <citation type="submission" date="2006-11" db="EMBL/GenBank/DDBJ databases">
        <authorList>
            <person name="Giovannoni S."/>
            <person name="Vergin K."/>
            <person name="Ferriera S."/>
            <person name="Johnson J."/>
            <person name="Kravitz S."/>
            <person name="Beeson K."/>
            <person name="Sutton G."/>
            <person name="Rogers Y.-H."/>
            <person name="Friedman R."/>
            <person name="Frazier M."/>
            <person name="Venter J.C."/>
        </authorList>
    </citation>
    <scope>NUCLEOTIDE SEQUENCE [LARGE SCALE GENOMIC DNA]</scope>
    <source>
        <strain evidence="2 3">HTCC2181</strain>
    </source>
</reference>